<gene>
    <name evidence="1" type="ORF">FHG71_02305</name>
</gene>
<accession>A0A5C4NPI3</accession>
<sequence length="745" mass="78719">MAIAILSAPAANAACRDEGEVPRTVLALYDGARVPGPRATRIHRYAEMTLNHLGYRLVYVDVSEVAARAPALPEAPLAATLSWFDAPLDDPGGFAAWRAGLADACGARPATVVFGHTGLSEAAAASEAGATYLGGLGLTWAPGEIPVGAHSSVEVIDPDLLGAETAFEPHPGAYARIEALDPGQSHLRLRSGGTAIDLLILGPRAAYVEDSALVRDDPRGGPLWTLDLPELLERVLDRPPWPIPDTTTLSGRRMFFATVQPEGWLMPLPARQFGERPPLASEVLETEVISAYPDLPFTVAPLAGDLDPAIAGPAADRARPVAERILGLPQVQVATSGLSMIQDWTFFASYSPDAEREALASGAVPREDRAILSTAFRNLGSAFADPTTSALDIAPGAPRKYAGLPFDLAAETNGAIARIAALAPDDRWPRMFLWTGNATPFPDAIAAVQAAGAWNIGGGGGLAPDTRPSLANLWPLGLETPGGLQIYNALSNDEPYTDFWTGNLSGFQALAQTLDRTETPRRLKPFHLAFSARSVVDFAGQQSVLRHLERARAAEVAPVSATRYAETVAGFQRMRAVAEGALAWRIEDRGGLQTVRFDQAAGLALDLDASDGPIGARRHGTSLYVALDPADPDPQIVLAEVDAPTGMIATDPAPALVQARAEVLAANHDACSLQATLLGYGPVDTEWLGKPGRIYEVTLYDRDGRTRRHWEQVTADANGLIAVPLPLPPGVAAEVSIATPCSPGQ</sequence>
<comment type="caution">
    <text evidence="1">The sequence shown here is derived from an EMBL/GenBank/DDBJ whole genome shotgun (WGS) entry which is preliminary data.</text>
</comment>
<dbReference type="AlphaFoldDB" id="A0A5C4NPI3"/>
<evidence type="ECO:0008006" key="3">
    <source>
        <dbReference type="Google" id="ProtNLM"/>
    </source>
</evidence>
<evidence type="ECO:0000313" key="1">
    <source>
        <dbReference type="EMBL" id="TNC74976.1"/>
    </source>
</evidence>
<evidence type="ECO:0000313" key="2">
    <source>
        <dbReference type="Proteomes" id="UP000305709"/>
    </source>
</evidence>
<organism evidence="1 2">
    <name type="scientific">Rubellimicrobium roseum</name>
    <dbReference type="NCBI Taxonomy" id="687525"/>
    <lineage>
        <taxon>Bacteria</taxon>
        <taxon>Pseudomonadati</taxon>
        <taxon>Pseudomonadota</taxon>
        <taxon>Alphaproteobacteria</taxon>
        <taxon>Rhodobacterales</taxon>
        <taxon>Roseobacteraceae</taxon>
        <taxon>Rubellimicrobium</taxon>
    </lineage>
</organism>
<protein>
    <recommendedName>
        <fullName evidence="3">Glycoside hydrolase</fullName>
    </recommendedName>
</protein>
<reference evidence="1 2" key="1">
    <citation type="submission" date="2019-06" db="EMBL/GenBank/DDBJ databases">
        <authorList>
            <person name="Jiang L."/>
        </authorList>
    </citation>
    <scope>NUCLEOTIDE SEQUENCE [LARGE SCALE GENOMIC DNA]</scope>
    <source>
        <strain evidence="1 2">YIM 48858</strain>
    </source>
</reference>
<dbReference type="EMBL" id="VDFV01000001">
    <property type="protein sequence ID" value="TNC74976.1"/>
    <property type="molecule type" value="Genomic_DNA"/>
</dbReference>
<keyword evidence="2" id="KW-1185">Reference proteome</keyword>
<name>A0A5C4NPI3_9RHOB</name>
<dbReference type="RefSeq" id="WP_139079970.1">
    <property type="nucleotide sequence ID" value="NZ_VDFV01000001.1"/>
</dbReference>
<dbReference type="Proteomes" id="UP000305709">
    <property type="component" value="Unassembled WGS sequence"/>
</dbReference>
<proteinExistence type="predicted"/>
<dbReference type="OrthoDB" id="7292394at2"/>